<evidence type="ECO:0000313" key="2">
    <source>
        <dbReference type="Proteomes" id="UP000242715"/>
    </source>
</evidence>
<protein>
    <submittedName>
        <fullName evidence="1">Uncharacterized protein</fullName>
    </submittedName>
</protein>
<name>A0A2Z6M8D6_TRISU</name>
<dbReference type="AlphaFoldDB" id="A0A2Z6M8D6"/>
<gene>
    <name evidence="1" type="ORF">TSUD_372420</name>
</gene>
<keyword evidence="2" id="KW-1185">Reference proteome</keyword>
<dbReference type="EMBL" id="DF973379">
    <property type="protein sequence ID" value="GAU28734.1"/>
    <property type="molecule type" value="Genomic_DNA"/>
</dbReference>
<proteinExistence type="predicted"/>
<sequence length="60" mass="6485">MSELNSDQQFSGKLQVGQSWLKCNVNASFCEGATSMAFRLGDGSSNMFVTTCIKACVEVK</sequence>
<evidence type="ECO:0000313" key="1">
    <source>
        <dbReference type="EMBL" id="GAU28734.1"/>
    </source>
</evidence>
<organism evidence="1 2">
    <name type="scientific">Trifolium subterraneum</name>
    <name type="common">Subterranean clover</name>
    <dbReference type="NCBI Taxonomy" id="3900"/>
    <lineage>
        <taxon>Eukaryota</taxon>
        <taxon>Viridiplantae</taxon>
        <taxon>Streptophyta</taxon>
        <taxon>Embryophyta</taxon>
        <taxon>Tracheophyta</taxon>
        <taxon>Spermatophyta</taxon>
        <taxon>Magnoliopsida</taxon>
        <taxon>eudicotyledons</taxon>
        <taxon>Gunneridae</taxon>
        <taxon>Pentapetalae</taxon>
        <taxon>rosids</taxon>
        <taxon>fabids</taxon>
        <taxon>Fabales</taxon>
        <taxon>Fabaceae</taxon>
        <taxon>Papilionoideae</taxon>
        <taxon>50 kb inversion clade</taxon>
        <taxon>NPAAA clade</taxon>
        <taxon>Hologalegina</taxon>
        <taxon>IRL clade</taxon>
        <taxon>Trifolieae</taxon>
        <taxon>Trifolium</taxon>
    </lineage>
</organism>
<accession>A0A2Z6M8D6</accession>
<reference evidence="2" key="1">
    <citation type="journal article" date="2017" name="Front. Plant Sci.">
        <title>Climate Clever Clovers: New Paradigm to Reduce the Environmental Footprint of Ruminants by Breeding Low Methanogenic Forages Utilizing Haplotype Variation.</title>
        <authorList>
            <person name="Kaur P."/>
            <person name="Appels R."/>
            <person name="Bayer P.E."/>
            <person name="Keeble-Gagnere G."/>
            <person name="Wang J."/>
            <person name="Hirakawa H."/>
            <person name="Shirasawa K."/>
            <person name="Vercoe P."/>
            <person name="Stefanova K."/>
            <person name="Durmic Z."/>
            <person name="Nichols P."/>
            <person name="Revell C."/>
            <person name="Isobe S.N."/>
            <person name="Edwards D."/>
            <person name="Erskine W."/>
        </authorList>
    </citation>
    <scope>NUCLEOTIDE SEQUENCE [LARGE SCALE GENOMIC DNA]</scope>
    <source>
        <strain evidence="2">cv. Daliak</strain>
    </source>
</reference>
<dbReference type="Proteomes" id="UP000242715">
    <property type="component" value="Unassembled WGS sequence"/>
</dbReference>